<sequence>MASTGFATDDGTRILQETVAIHEAERPVVDIELFYDVVATAALIQSHNYRSIALQFPDALLSDALQVQLLLKDALGGYDYTRMFVLGDTSYGSCCVDEVAAQHLKADCVVHYGRACLSPTSLLPVIYVFGNAPCAIVDVVNGLQSTITSLDDKSTFVVIYEPFYAYMANDMTMALQKAHENKKFVCSSMQTMYIPTEAVEDSGKTTIGGLTIPMASEQLFSESTTLIYIGKETSHLTNILLRCGETPCYSFNPVTKECRLEGASINRTLNKRYFMVQKAKEAQVIGILMGTLGVAKYLDVVNTMQSLISKCGRKSYTFVVGKINVPKLSNFAEIDLFVLVACPENTLFDSTEYFKPIITPYELSLALDDSLQWSAQYKSDFQDVLPTLENTCDTIEDIPMNDEPYFSLITGTYVQQSHLQSDSEDDQEEMESSTALISKQKNQLIAFKSEAAEFLAKREYKGLEPRIGESTPHAAILHNSNSNYISEASQRQLTPSKRCSYIMRSIIATLAHFFLFVSAKFLNLNFGIGGNFPIAYPTSNTSSISALTLKFSDATASIFALQFANFSLPPTDYLVLQSLTDPTFKSIQLLGSQYFGKFNAPIVPGQGVRIDIYTSLTSPSTFGFAITGYQNILEDVVRRKNGTTESLCGTDDSQDAACFRSNPKLFKSSNAIARIVIKRDKTLFGCTAWLHGCEGHLITNNHCIHDSIDAQNTQIEFLAQAGQCPPPNANAAQLCNRPLACRGQQYLGPVTFVYTNSALDYTVIKLDSSVVASYGFLTMRPTGPNIGEPAYIVTHPKAWGKRISYKDGQGQAVLQKAPVPNVKYNLDTQDMSSGSPVLSMIDNKVIALHHAGFVDCPNYGIRSNLIYADLKKNNLLPSYCGKS</sequence>
<keyword evidence="7 9" id="KW-0411">Iron-sulfur</keyword>
<dbReference type="Pfam" id="PF01866">
    <property type="entry name" value="Diphthamide_syn"/>
    <property type="match status" value="1"/>
</dbReference>
<evidence type="ECO:0000256" key="6">
    <source>
        <dbReference type="ARBA" id="ARBA00023004"/>
    </source>
</evidence>
<dbReference type="GO" id="GO:0046872">
    <property type="term" value="F:metal ion binding"/>
    <property type="evidence" value="ECO:0007669"/>
    <property type="project" value="UniProtKB-KW"/>
</dbReference>
<protein>
    <recommendedName>
        <fullName evidence="4 9">2-(3-amino-3-carboxypropyl)histidine synthase subunit 2</fullName>
    </recommendedName>
</protein>
<dbReference type="InterPro" id="IPR009003">
    <property type="entry name" value="Peptidase_S1_PA"/>
</dbReference>
<dbReference type="GO" id="GO:0017183">
    <property type="term" value="P:protein histidyl modification to diphthamide"/>
    <property type="evidence" value="ECO:0007669"/>
    <property type="project" value="UniProtKB-UniPathway"/>
</dbReference>
<keyword evidence="8" id="KW-0843">Virulence</keyword>
<dbReference type="STRING" id="74557.A0A1W0A645"/>
<dbReference type="FunFam" id="3.40.50.11840:FF:000002">
    <property type="entry name" value="2-(3-amino-3-carboxypropyl)histidine synthase subunit 2"/>
    <property type="match status" value="1"/>
</dbReference>
<dbReference type="GO" id="GO:0051536">
    <property type="term" value="F:iron-sulfur cluster binding"/>
    <property type="evidence" value="ECO:0007669"/>
    <property type="project" value="UniProtKB-KW"/>
</dbReference>
<proteinExistence type="inferred from homology"/>
<dbReference type="PANTHER" id="PTHR10762">
    <property type="entry name" value="DIPHTHAMIDE BIOSYNTHESIS PROTEIN"/>
    <property type="match status" value="1"/>
</dbReference>
<comment type="caution">
    <text evidence="10">The sequence shown here is derived from an EMBL/GenBank/DDBJ whole genome shotgun (WGS) entry which is preliminary data.</text>
</comment>
<dbReference type="EMBL" id="JNBS01000429">
    <property type="protein sequence ID" value="OQS05688.1"/>
    <property type="molecule type" value="Genomic_DNA"/>
</dbReference>
<reference evidence="10 11" key="1">
    <citation type="journal article" date="2014" name="Genome Biol. Evol.">
        <title>The secreted proteins of Achlya hypogyna and Thraustotheca clavata identify the ancestral oomycete secretome and reveal gene acquisitions by horizontal gene transfer.</title>
        <authorList>
            <person name="Misner I."/>
            <person name="Blouin N."/>
            <person name="Leonard G."/>
            <person name="Richards T.A."/>
            <person name="Lane C.E."/>
        </authorList>
    </citation>
    <scope>NUCLEOTIDE SEQUENCE [LARGE SCALE GENOMIC DNA]</scope>
    <source>
        <strain evidence="10 11">ATCC 34112</strain>
    </source>
</reference>
<dbReference type="UniPathway" id="UPA00559"/>
<evidence type="ECO:0000256" key="2">
    <source>
        <dbReference type="ARBA" id="ARBA00005156"/>
    </source>
</evidence>
<dbReference type="GO" id="GO:0090560">
    <property type="term" value="F:2-(3-amino-3-carboxypropyl)histidine synthase activity"/>
    <property type="evidence" value="ECO:0007669"/>
    <property type="project" value="InterPro"/>
</dbReference>
<evidence type="ECO:0000256" key="5">
    <source>
        <dbReference type="ARBA" id="ARBA00022723"/>
    </source>
</evidence>
<gene>
    <name evidence="10" type="ORF">THRCLA_02210</name>
</gene>
<comment type="pathway">
    <text evidence="2 9">Protein modification; peptidyl-diphthamide biosynthesis.</text>
</comment>
<evidence type="ECO:0000256" key="7">
    <source>
        <dbReference type="ARBA" id="ARBA00023014"/>
    </source>
</evidence>
<dbReference type="InterPro" id="IPR016435">
    <property type="entry name" value="DPH1/DPH2"/>
</dbReference>
<evidence type="ECO:0000256" key="9">
    <source>
        <dbReference type="RuleBase" id="RU364133"/>
    </source>
</evidence>
<keyword evidence="6 9" id="KW-0408">Iron</keyword>
<dbReference type="AlphaFoldDB" id="A0A1W0A645"/>
<dbReference type="FunFam" id="3.40.50.11860:FF:000001">
    <property type="entry name" value="2-(3-amino-3-carboxypropyl)histidine synthase subunit 2"/>
    <property type="match status" value="1"/>
</dbReference>
<dbReference type="Gene3D" id="2.40.10.10">
    <property type="entry name" value="Trypsin-like serine proteases"/>
    <property type="match status" value="2"/>
</dbReference>
<keyword evidence="5 9" id="KW-0479">Metal-binding</keyword>
<dbReference type="Gene3D" id="3.40.50.11840">
    <property type="entry name" value="Diphthamide synthesis DPH1/DPH2 domain 1"/>
    <property type="match status" value="1"/>
</dbReference>
<dbReference type="InterPro" id="IPR043504">
    <property type="entry name" value="Peptidase_S1_PA_chymotrypsin"/>
</dbReference>
<keyword evidence="11" id="KW-1185">Reference proteome</keyword>
<evidence type="ECO:0000256" key="4">
    <source>
        <dbReference type="ARBA" id="ARBA00021914"/>
    </source>
</evidence>
<evidence type="ECO:0000313" key="11">
    <source>
        <dbReference type="Proteomes" id="UP000243217"/>
    </source>
</evidence>
<dbReference type="OrthoDB" id="449241at2759"/>
<dbReference type="Proteomes" id="UP000243217">
    <property type="component" value="Unassembled WGS sequence"/>
</dbReference>
<dbReference type="PANTHER" id="PTHR10762:SF2">
    <property type="entry name" value="2-(3-AMINO-3-CARBOXYPROPYL)HISTIDINE SYNTHASE SUBUNIT 2"/>
    <property type="match status" value="1"/>
</dbReference>
<dbReference type="SFLD" id="SFLDG01121">
    <property type="entry name" value="Diphthamide_biosynthesis"/>
    <property type="match status" value="1"/>
</dbReference>
<dbReference type="NCBIfam" id="TIGR00272">
    <property type="entry name" value="DPH2"/>
    <property type="match status" value="1"/>
</dbReference>
<dbReference type="Pfam" id="PF13365">
    <property type="entry name" value="Trypsin_2"/>
    <property type="match status" value="1"/>
</dbReference>
<dbReference type="InterPro" id="IPR010014">
    <property type="entry name" value="DHP2"/>
</dbReference>
<dbReference type="SFLD" id="SFLDF00408">
    <property type="entry name" value="Diphthamide_biosynthesis_famil"/>
    <property type="match status" value="1"/>
</dbReference>
<organism evidence="10 11">
    <name type="scientific">Thraustotheca clavata</name>
    <dbReference type="NCBI Taxonomy" id="74557"/>
    <lineage>
        <taxon>Eukaryota</taxon>
        <taxon>Sar</taxon>
        <taxon>Stramenopiles</taxon>
        <taxon>Oomycota</taxon>
        <taxon>Saprolegniomycetes</taxon>
        <taxon>Saprolegniales</taxon>
        <taxon>Achlyaceae</taxon>
        <taxon>Thraustotheca</taxon>
    </lineage>
</organism>
<evidence type="ECO:0000256" key="3">
    <source>
        <dbReference type="ARBA" id="ARBA00006179"/>
    </source>
</evidence>
<name>A0A1W0A645_9STRA</name>
<dbReference type="InterPro" id="IPR042263">
    <property type="entry name" value="DPH1/DPH2_1"/>
</dbReference>
<dbReference type="InterPro" id="IPR042265">
    <property type="entry name" value="DPH1/DPH2_3"/>
</dbReference>
<dbReference type="SFLD" id="SFLDS00032">
    <property type="entry name" value="Radical_SAM_3-amino-3-carboxyp"/>
    <property type="match status" value="1"/>
</dbReference>
<dbReference type="SUPFAM" id="SSF50494">
    <property type="entry name" value="Trypsin-like serine proteases"/>
    <property type="match status" value="1"/>
</dbReference>
<evidence type="ECO:0000313" key="10">
    <source>
        <dbReference type="EMBL" id="OQS05688.1"/>
    </source>
</evidence>
<comment type="similarity">
    <text evidence="3 9">Belongs to the DPH1/DPH2 family. DPH2 subfamily.</text>
</comment>
<evidence type="ECO:0000256" key="1">
    <source>
        <dbReference type="ARBA" id="ARBA00001966"/>
    </source>
</evidence>
<comment type="cofactor">
    <cofactor evidence="1">
        <name>[4Fe-4S] cluster</name>
        <dbReference type="ChEBI" id="CHEBI:49883"/>
    </cofactor>
</comment>
<accession>A0A1W0A645</accession>
<dbReference type="Gene3D" id="3.40.50.11860">
    <property type="entry name" value="Diphthamide synthesis DPH1/DPH2 domain 3"/>
    <property type="match status" value="1"/>
</dbReference>
<comment type="function">
    <text evidence="9">Required for the first step of diphthamide biosynthesis, a post-translational modification of histidine which occurs in elongation factor 2. DPH1 and DPH2 transfer a 3-amino-3-carboxypropyl (ACP) group from S-adenosyl-L-methionine (SAM) to a histidine residue, the reaction is assisted by a reduction system comprising DPH3 and a NADH-dependent reductase. Facilitates the reduction of the catalytic iron-sulfur cluster found in the DPH1 subunit.</text>
</comment>
<dbReference type="NCBIfam" id="TIGR00322">
    <property type="entry name" value="diphth2_R"/>
    <property type="match status" value="1"/>
</dbReference>
<evidence type="ECO:0000256" key="8">
    <source>
        <dbReference type="ARBA" id="ARBA00023026"/>
    </source>
</evidence>